<dbReference type="SMART" id="SM00822">
    <property type="entry name" value="PKS_KR"/>
    <property type="match status" value="1"/>
</dbReference>
<protein>
    <submittedName>
        <fullName evidence="3">NAD(P)-dependent dehydrogenase, short-chain alcohol dehydrogenase family</fullName>
    </submittedName>
</protein>
<evidence type="ECO:0000313" key="4">
    <source>
        <dbReference type="Proteomes" id="UP000199161"/>
    </source>
</evidence>
<dbReference type="NCBIfam" id="NF004846">
    <property type="entry name" value="PRK06197.1"/>
    <property type="match status" value="1"/>
</dbReference>
<dbReference type="PANTHER" id="PTHR43157">
    <property type="entry name" value="PHOSPHATIDYLINOSITOL-GLYCAN BIOSYNTHESIS CLASS F PROTEIN-RELATED"/>
    <property type="match status" value="1"/>
</dbReference>
<dbReference type="EMBL" id="FOKW01000001">
    <property type="protein sequence ID" value="SFB68458.1"/>
    <property type="molecule type" value="Genomic_DNA"/>
</dbReference>
<dbReference type="AlphaFoldDB" id="A0A1I1D5U4"/>
<dbReference type="Proteomes" id="UP000199161">
    <property type="component" value="Unassembled WGS sequence"/>
</dbReference>
<dbReference type="GO" id="GO:0016491">
    <property type="term" value="F:oxidoreductase activity"/>
    <property type="evidence" value="ECO:0007669"/>
    <property type="project" value="UniProtKB-KW"/>
</dbReference>
<dbReference type="RefSeq" id="WP_089784497.1">
    <property type="nucleotide sequence ID" value="NZ_FOKW01000001.1"/>
</dbReference>
<dbReference type="InterPro" id="IPR002347">
    <property type="entry name" value="SDR_fam"/>
</dbReference>
<dbReference type="CDD" id="cd05327">
    <property type="entry name" value="retinol-DH_like_SDR_c_like"/>
    <property type="match status" value="1"/>
</dbReference>
<dbReference type="PANTHER" id="PTHR43157:SF31">
    <property type="entry name" value="PHOSPHATIDYLINOSITOL-GLYCAN BIOSYNTHESIS CLASS F PROTEIN"/>
    <property type="match status" value="1"/>
</dbReference>
<dbReference type="InterPro" id="IPR057326">
    <property type="entry name" value="KR_dom"/>
</dbReference>
<evidence type="ECO:0000256" key="1">
    <source>
        <dbReference type="ARBA" id="ARBA00023002"/>
    </source>
</evidence>
<accession>A0A1I1D5U4</accession>
<dbReference type="PRINTS" id="PR00081">
    <property type="entry name" value="GDHRDH"/>
</dbReference>
<sequence>MGWTAGDIPDQTERTAVVTGANSGIGLETARELARNGATVVMACRSEGRGREAVRDIRDDVPDADLRLEACDLADLESVRAFVGRIADEPIDALINNAGTMAIPRSETEDGFETQFGVNHLGHFALTGLLLESLATDVGEPARVVTVSSGLHERGEIDFDDLHGERSYDPWDAYGQSKLANVLFAYELERRFRTADTNAISVAVHPGYADTKLQYRGIERAEGPGRWLRLAGRRVSNAVLAQSAEKGALPTLYAATAPDVEGGAYYGPGGLMNMRGAPERQASSEASYDRETARRLWRVSAELTGVRYDLPRPTAVEIEEPTDVEADLGG</sequence>
<evidence type="ECO:0000313" key="3">
    <source>
        <dbReference type="EMBL" id="SFB68458.1"/>
    </source>
</evidence>
<name>A0A1I1D5U4_NATHA</name>
<dbReference type="Pfam" id="PF00106">
    <property type="entry name" value="adh_short"/>
    <property type="match status" value="1"/>
</dbReference>
<gene>
    <name evidence="3" type="ORF">SAMN05444422_101148</name>
</gene>
<feature type="domain" description="Ketoreductase" evidence="2">
    <location>
        <begin position="14"/>
        <end position="174"/>
    </location>
</feature>
<evidence type="ECO:0000259" key="2">
    <source>
        <dbReference type="SMART" id="SM00822"/>
    </source>
</evidence>
<dbReference type="NCBIfam" id="NF004513">
    <property type="entry name" value="PRK05854.1"/>
    <property type="match status" value="1"/>
</dbReference>
<keyword evidence="1" id="KW-0560">Oxidoreductase</keyword>
<dbReference type="OrthoDB" id="10454at2157"/>
<reference evidence="4" key="1">
    <citation type="submission" date="2016-10" db="EMBL/GenBank/DDBJ databases">
        <authorList>
            <person name="Varghese N."/>
            <person name="Submissions S."/>
        </authorList>
    </citation>
    <scope>NUCLEOTIDE SEQUENCE [LARGE SCALE GENOMIC DNA]</scope>
    <source>
        <strain evidence="4">DSM 13078</strain>
    </source>
</reference>
<dbReference type="Gene3D" id="3.40.50.720">
    <property type="entry name" value="NAD(P)-binding Rossmann-like Domain"/>
    <property type="match status" value="1"/>
</dbReference>
<organism evidence="3 4">
    <name type="scientific">Natronobacterium haloterrestre</name>
    <name type="common">Halobiforma haloterrestris</name>
    <dbReference type="NCBI Taxonomy" id="148448"/>
    <lineage>
        <taxon>Archaea</taxon>
        <taxon>Methanobacteriati</taxon>
        <taxon>Methanobacteriota</taxon>
        <taxon>Stenosarchaea group</taxon>
        <taxon>Halobacteria</taxon>
        <taxon>Halobacteriales</taxon>
        <taxon>Natrialbaceae</taxon>
        <taxon>Natronobacterium</taxon>
    </lineage>
</organism>
<proteinExistence type="predicted"/>
<keyword evidence="4" id="KW-1185">Reference proteome</keyword>
<dbReference type="SUPFAM" id="SSF51735">
    <property type="entry name" value="NAD(P)-binding Rossmann-fold domains"/>
    <property type="match status" value="1"/>
</dbReference>
<dbReference type="InterPro" id="IPR036291">
    <property type="entry name" value="NAD(P)-bd_dom_sf"/>
</dbReference>